<reference evidence="2" key="1">
    <citation type="submission" date="2013-11" db="EMBL/GenBank/DDBJ databases">
        <title>Genome sequence of the fusiform rust pathogen reveals effectors for host alternation and coevolution with pine.</title>
        <authorList>
            <consortium name="DOE Joint Genome Institute"/>
            <person name="Smith K."/>
            <person name="Pendleton A."/>
            <person name="Kubisiak T."/>
            <person name="Anderson C."/>
            <person name="Salamov A."/>
            <person name="Aerts A."/>
            <person name="Riley R."/>
            <person name="Clum A."/>
            <person name="Lindquist E."/>
            <person name="Ence D."/>
            <person name="Campbell M."/>
            <person name="Kronenberg Z."/>
            <person name="Feau N."/>
            <person name="Dhillon B."/>
            <person name="Hamelin R."/>
            <person name="Burleigh J."/>
            <person name="Smith J."/>
            <person name="Yandell M."/>
            <person name="Nelson C."/>
            <person name="Grigoriev I."/>
            <person name="Davis J."/>
        </authorList>
    </citation>
    <scope>NUCLEOTIDE SEQUENCE</scope>
    <source>
        <strain evidence="2">G11</strain>
    </source>
</reference>
<comment type="caution">
    <text evidence="2">The sequence shown here is derived from an EMBL/GenBank/DDBJ whole genome shotgun (WGS) entry which is preliminary data.</text>
</comment>
<name>A0A9P6NDH4_9BASI</name>
<dbReference type="EMBL" id="MU167302">
    <property type="protein sequence ID" value="KAG0144104.1"/>
    <property type="molecule type" value="Genomic_DNA"/>
</dbReference>
<feature type="compositionally biased region" description="Basic and acidic residues" evidence="1">
    <location>
        <begin position="319"/>
        <end position="329"/>
    </location>
</feature>
<evidence type="ECO:0000256" key="1">
    <source>
        <dbReference type="SAM" id="MobiDB-lite"/>
    </source>
</evidence>
<feature type="compositionally biased region" description="Polar residues" evidence="1">
    <location>
        <begin position="349"/>
        <end position="366"/>
    </location>
</feature>
<proteinExistence type="predicted"/>
<protein>
    <submittedName>
        <fullName evidence="2">Uncharacterized protein</fullName>
    </submittedName>
</protein>
<feature type="compositionally biased region" description="Polar residues" evidence="1">
    <location>
        <begin position="149"/>
        <end position="161"/>
    </location>
</feature>
<sequence length="366" mass="38939">MNLNNDYQSQSPTTQYAYGVDEEYQALPFAELDNHFLTNFNQAYADPSLLVGTQPVSSFIDPSAVPFGEVPGEFEIPQHSYSYASNRTLPVGSVPGELFIPQTSHPYTTTTTGFPMGSSSGDPGIFQSTSNFPSTSALPMGSGPAELTNPETSSNYASTSAVPMGSAPDELTIPQAAISTAHSPNSLPTPPAECTDPSAIESVLRDLESYATQKVTELLKQFPVGREGHQRIVDGSISILYGTSIPEIEKNITTNNSKPTKKRKLDDASLAIPADFTPQDAPKRKKPNRTGYKHPVAADGQTKKGRPSKKDLALAAARAEAETKARAEAEATQTVVADPEETASAMAQVDNNMSDPSSSNQAPPPC</sequence>
<gene>
    <name evidence="2" type="ORF">CROQUDRAFT_716807</name>
</gene>
<dbReference type="AlphaFoldDB" id="A0A9P6NDH4"/>
<evidence type="ECO:0000313" key="2">
    <source>
        <dbReference type="EMBL" id="KAG0144104.1"/>
    </source>
</evidence>
<keyword evidence="3" id="KW-1185">Reference proteome</keyword>
<feature type="compositionally biased region" description="Basic residues" evidence="1">
    <location>
        <begin position="283"/>
        <end position="292"/>
    </location>
</feature>
<accession>A0A9P6NDH4</accession>
<feature type="region of interest" description="Disordered" evidence="1">
    <location>
        <begin position="253"/>
        <end position="366"/>
    </location>
</feature>
<organism evidence="2 3">
    <name type="scientific">Cronartium quercuum f. sp. fusiforme G11</name>
    <dbReference type="NCBI Taxonomy" id="708437"/>
    <lineage>
        <taxon>Eukaryota</taxon>
        <taxon>Fungi</taxon>
        <taxon>Dikarya</taxon>
        <taxon>Basidiomycota</taxon>
        <taxon>Pucciniomycotina</taxon>
        <taxon>Pucciniomycetes</taxon>
        <taxon>Pucciniales</taxon>
        <taxon>Coleosporiaceae</taxon>
        <taxon>Cronartium</taxon>
    </lineage>
</organism>
<feature type="region of interest" description="Disordered" evidence="1">
    <location>
        <begin position="133"/>
        <end position="168"/>
    </location>
</feature>
<dbReference type="Proteomes" id="UP000886653">
    <property type="component" value="Unassembled WGS sequence"/>
</dbReference>
<evidence type="ECO:0000313" key="3">
    <source>
        <dbReference type="Proteomes" id="UP000886653"/>
    </source>
</evidence>